<feature type="coiled-coil region" evidence="1">
    <location>
        <begin position="1101"/>
        <end position="1163"/>
    </location>
</feature>
<proteinExistence type="predicted"/>
<dbReference type="GeneID" id="9689765"/>
<feature type="coiled-coil region" evidence="1">
    <location>
        <begin position="1196"/>
        <end position="1316"/>
    </location>
</feature>
<feature type="compositionally biased region" description="Low complexity" evidence="2">
    <location>
        <begin position="42"/>
        <end position="102"/>
    </location>
</feature>
<feature type="compositionally biased region" description="Basic and acidic residues" evidence="2">
    <location>
        <begin position="475"/>
        <end position="489"/>
    </location>
</feature>
<dbReference type="OMA" id="EFTIEAQ"/>
<feature type="compositionally biased region" description="Basic and acidic residues" evidence="2">
    <location>
        <begin position="16"/>
        <end position="27"/>
    </location>
</feature>
<sequence length="1597" mass="173154">MPPMHPPPSKAGADAVSDRRKQLEEWKKKKAAHRSSLGGGAASSVASARRGSLASAGTNGVSSAFSSRVSSATTRTPPSVTRARGSPLASASSRATPTSTSAFGRASHANPSAAKKPRSAVKTSSAVPSSVRRESVVRRETTTHQTPSPPSRYVSNVDDNENTPPQALAAPHHGSPIISKDIVPSPEAVSAFMASLRAAGPAIHSPGVPSRAFTAGARVVASTTTTTTTTTSRFVGSGGGSSIVMATPASGVSRHSPPPPAAAAAPTRASPAVVAAAPAAPVVDMSAEAKALRDAKLFAEIRANELEKRLHSAEKKRATLQSDMTTIGVEMNALRAVGENAKSQLRREKEAAAAATAALERVQMEGTRALQEREFTIEAQAGMLQQLSADLERAEKCREEAERTRAETSENVLKLQADFDACAQELAMKQHHLHQMQSGGDIMGRASLSGGASSSRLSLGGDRRTSLNGRSSLGGDRRTSGASADDVRAAESVARQSQERLLELVAARHAAEREAKEAREMAARWEFEVGERRAEMEVAQGELEASLELERVERRKAEEEYAKARDERDVLERLVEQRAEEIGSLEEKLQDATNAAATLKADCEERDALLRDGAAMLEAKEHELDEAATYALQLQQQLEQLEVERAEEEAKMQALKAKYPRTPMKSTPSPEREQREALVRKLQAENEAAVAAFAEEREKLQNELKMRDFSLSQAAAQLAAKEKERTHITNELAARGTALSPLQGELDQSRAALASMREEIDARDNQLSQTMSALRKAMSAEKRQTEAVKRLEMSLKEREAMVRNMDEQLRAAATVALESAASNANQKRELTGKLTDTETALMQLQATLLKQTHDNERTVKNVENEKRAAVERAESLELQIDREMERLNKLADEKIAAERACELERERRVEFIAQSEESAAQRDAQIIEREAELEGKMLRVQAQAEAAVEEAQMKVAKAKSDAEFMIEETKAELAAAQDELQSQKEELAALHDVLAQGEMRKNEQLESDVKLARKQYVEAEARTAEVRAALRETQGRCVQLEAKLKAAYAEVEAERADKKQKLAQAAQLSMRRENEAKAAHASLGTKLKAAEAAAADGAKEVDRLSGEISKLRGEVESQKALFNDSEADMKKLVDGLNAADDALAEAKQEAQEAKEKAKETETESLFFLGEMQVAVSEAEKKITTLSKTVTSRDMKLAQMTAEVKALKAAVRQREEKLEAADASHAKTMEDAVTSLKRAHAEELAAAKGEVEGLSNMLEMENDQLRQNLDEKRAKLSRLQADLGNAMEKNKMFMERCERARAAQTIAEETAAEAERRREEVVFMLRRAEEVHTQNVNATEKVHKLQVEELEDAVTKEKARANALGRAMWERGMRPRDLDADAAAALEDAVGGVDLAAAATTPAQTRLKEMTAAAGQISFSKLRASVEAKQAAIRRRSSMGLDPEAAASPELGNLRKTLALAASSVKKSTANGLDWQSVAKSAAPMPVTTTPPMHDKENSNMVTPRVTRMTRARLNANKPASHIVDAENEPAANVPASAAKTVVKASRDSRTPEDKVKPRANGSSGSYERTGLKSARMATRRKALRALQKRNSGAGLSG</sequence>
<dbReference type="STRING" id="564608.C1N8S2"/>
<feature type="compositionally biased region" description="Low complexity" evidence="2">
    <location>
        <begin position="444"/>
        <end position="460"/>
    </location>
</feature>
<keyword evidence="4" id="KW-1185">Reference proteome</keyword>
<gene>
    <name evidence="3" type="ORF">MICPUCDRAFT_54220</name>
</gene>
<dbReference type="Gene3D" id="1.20.5.170">
    <property type="match status" value="1"/>
</dbReference>
<name>C1N8S2_MICPC</name>
<feature type="compositionally biased region" description="Basic and acidic residues" evidence="2">
    <location>
        <begin position="1544"/>
        <end position="1556"/>
    </location>
</feature>
<evidence type="ECO:0000256" key="2">
    <source>
        <dbReference type="SAM" id="MobiDB-lite"/>
    </source>
</evidence>
<evidence type="ECO:0000313" key="4">
    <source>
        <dbReference type="Proteomes" id="UP000001876"/>
    </source>
</evidence>
<dbReference type="KEGG" id="mpp:MICPUCDRAFT_54220"/>
<feature type="coiled-coil region" evidence="1">
    <location>
        <begin position="494"/>
        <end position="1068"/>
    </location>
</feature>
<feature type="region of interest" description="Disordered" evidence="2">
    <location>
        <begin position="1"/>
        <end position="180"/>
    </location>
</feature>
<dbReference type="RefSeq" id="XP_003064324.1">
    <property type="nucleotide sequence ID" value="XM_003064278.1"/>
</dbReference>
<dbReference type="Proteomes" id="UP000001876">
    <property type="component" value="Unassembled WGS sequence"/>
</dbReference>
<accession>C1N8S2</accession>
<keyword evidence="1" id="KW-0175">Coiled coil</keyword>
<feature type="region of interest" description="Disordered" evidence="2">
    <location>
        <begin position="433"/>
        <end position="491"/>
    </location>
</feature>
<evidence type="ECO:0000256" key="1">
    <source>
        <dbReference type="SAM" id="Coils"/>
    </source>
</evidence>
<feature type="coiled-coil region" evidence="1">
    <location>
        <begin position="289"/>
        <end position="418"/>
    </location>
</feature>
<dbReference type="OrthoDB" id="2019763at2759"/>
<protein>
    <submittedName>
        <fullName evidence="3">Predicted protein</fullName>
    </submittedName>
</protein>
<reference evidence="3 4" key="1">
    <citation type="journal article" date="2009" name="Science">
        <title>Green evolution and dynamic adaptations revealed by genomes of the marine picoeukaryotes Micromonas.</title>
        <authorList>
            <person name="Worden A.Z."/>
            <person name="Lee J.H."/>
            <person name="Mock T."/>
            <person name="Rouze P."/>
            <person name="Simmons M.P."/>
            <person name="Aerts A.L."/>
            <person name="Allen A.E."/>
            <person name="Cuvelier M.L."/>
            <person name="Derelle E."/>
            <person name="Everett M.V."/>
            <person name="Foulon E."/>
            <person name="Grimwood J."/>
            <person name="Gundlach H."/>
            <person name="Henrissat B."/>
            <person name="Napoli C."/>
            <person name="McDonald S.M."/>
            <person name="Parker M.S."/>
            <person name="Rombauts S."/>
            <person name="Salamov A."/>
            <person name="Von Dassow P."/>
            <person name="Badger J.H."/>
            <person name="Coutinho P.M."/>
            <person name="Demir E."/>
            <person name="Dubchak I."/>
            <person name="Gentemann C."/>
            <person name="Eikrem W."/>
            <person name="Gready J.E."/>
            <person name="John U."/>
            <person name="Lanier W."/>
            <person name="Lindquist E.A."/>
            <person name="Lucas S."/>
            <person name="Mayer K.F."/>
            <person name="Moreau H."/>
            <person name="Not F."/>
            <person name="Otillar R."/>
            <person name="Panaud O."/>
            <person name="Pangilinan J."/>
            <person name="Paulsen I."/>
            <person name="Piegu B."/>
            <person name="Poliakov A."/>
            <person name="Robbens S."/>
            <person name="Schmutz J."/>
            <person name="Toulza E."/>
            <person name="Wyss T."/>
            <person name="Zelensky A."/>
            <person name="Zhou K."/>
            <person name="Armbrust E.V."/>
            <person name="Bhattacharya D."/>
            <person name="Goodenough U.W."/>
            <person name="Van de Peer Y."/>
            <person name="Grigoriev I.V."/>
        </authorList>
    </citation>
    <scope>NUCLEOTIDE SEQUENCE [LARGE SCALE GENOMIC DNA]</scope>
    <source>
        <strain evidence="3 4">CCMP1545</strain>
    </source>
</reference>
<organism evidence="4">
    <name type="scientific">Micromonas pusilla (strain CCMP1545)</name>
    <name type="common">Picoplanktonic green alga</name>
    <dbReference type="NCBI Taxonomy" id="564608"/>
    <lineage>
        <taxon>Eukaryota</taxon>
        <taxon>Viridiplantae</taxon>
        <taxon>Chlorophyta</taxon>
        <taxon>Mamiellophyceae</taxon>
        <taxon>Mamiellales</taxon>
        <taxon>Mamiellaceae</taxon>
        <taxon>Micromonas</taxon>
    </lineage>
</organism>
<dbReference type="EMBL" id="GG663751">
    <property type="protein sequence ID" value="EEH51229.1"/>
    <property type="molecule type" value="Genomic_DNA"/>
</dbReference>
<evidence type="ECO:0000313" key="3">
    <source>
        <dbReference type="EMBL" id="EEH51229.1"/>
    </source>
</evidence>
<feature type="compositionally biased region" description="Basic and acidic residues" evidence="2">
    <location>
        <begin position="131"/>
        <end position="142"/>
    </location>
</feature>
<feature type="region of interest" description="Disordered" evidence="2">
    <location>
        <begin position="1529"/>
        <end position="1579"/>
    </location>
</feature>